<proteinExistence type="predicted"/>
<dbReference type="OrthoDB" id="2363873at2759"/>
<dbReference type="InterPro" id="IPR023198">
    <property type="entry name" value="PGP-like_dom2"/>
</dbReference>
<organism evidence="2 3">
    <name type="scientific">Penicillium angulare</name>
    <dbReference type="NCBI Taxonomy" id="116970"/>
    <lineage>
        <taxon>Eukaryota</taxon>
        <taxon>Fungi</taxon>
        <taxon>Dikarya</taxon>
        <taxon>Ascomycota</taxon>
        <taxon>Pezizomycotina</taxon>
        <taxon>Eurotiomycetes</taxon>
        <taxon>Eurotiomycetidae</taxon>
        <taxon>Eurotiales</taxon>
        <taxon>Aspergillaceae</taxon>
        <taxon>Penicillium</taxon>
    </lineage>
</organism>
<reference evidence="2" key="1">
    <citation type="submission" date="2022-11" db="EMBL/GenBank/DDBJ databases">
        <authorList>
            <person name="Petersen C."/>
        </authorList>
    </citation>
    <scope>NUCLEOTIDE SEQUENCE</scope>
    <source>
        <strain evidence="2">IBT 30069</strain>
    </source>
</reference>
<evidence type="ECO:0000313" key="3">
    <source>
        <dbReference type="Proteomes" id="UP001149165"/>
    </source>
</evidence>
<dbReference type="PANTHER" id="PTHR43316">
    <property type="entry name" value="HYDROLASE, HALOACID DELAHOGENASE-RELATED"/>
    <property type="match status" value="1"/>
</dbReference>
<dbReference type="PRINTS" id="PR00413">
    <property type="entry name" value="HADHALOGNASE"/>
</dbReference>
<protein>
    <submittedName>
        <fullName evidence="2">2-haloalkanoic acid dehalogenase</fullName>
    </submittedName>
</protein>
<name>A0A9W9KJ44_9EURO</name>
<dbReference type="InterPro" id="IPR051540">
    <property type="entry name" value="S-2-haloacid_dehalogenase"/>
</dbReference>
<comment type="caution">
    <text evidence="2">The sequence shown here is derived from an EMBL/GenBank/DDBJ whole genome shotgun (WGS) entry which is preliminary data.</text>
</comment>
<dbReference type="InterPro" id="IPR006439">
    <property type="entry name" value="HAD-SF_hydro_IA"/>
</dbReference>
<gene>
    <name evidence="2" type="ORF">N7456_004990</name>
</gene>
<dbReference type="Pfam" id="PF00702">
    <property type="entry name" value="Hydrolase"/>
    <property type="match status" value="1"/>
</dbReference>
<evidence type="ECO:0000313" key="2">
    <source>
        <dbReference type="EMBL" id="KAJ5108315.1"/>
    </source>
</evidence>
<dbReference type="Gene3D" id="3.40.50.1000">
    <property type="entry name" value="HAD superfamily/HAD-like"/>
    <property type="match status" value="1"/>
</dbReference>
<dbReference type="InterPro" id="IPR036412">
    <property type="entry name" value="HAD-like_sf"/>
</dbReference>
<dbReference type="InterPro" id="IPR023214">
    <property type="entry name" value="HAD_sf"/>
</dbReference>
<dbReference type="SUPFAM" id="SSF56784">
    <property type="entry name" value="HAD-like"/>
    <property type="match status" value="1"/>
</dbReference>
<dbReference type="PANTHER" id="PTHR43316:SF4">
    <property type="entry name" value="ACID DEHALOGENASE, PUTATIVE (AFU_ORTHOLOGUE AFUA_8G05870)-RELATED"/>
    <property type="match status" value="1"/>
</dbReference>
<dbReference type="Proteomes" id="UP001149165">
    <property type="component" value="Unassembled WGS sequence"/>
</dbReference>
<dbReference type="GO" id="GO:0016791">
    <property type="term" value="F:phosphatase activity"/>
    <property type="evidence" value="ECO:0007669"/>
    <property type="project" value="UniProtKB-ARBA"/>
</dbReference>
<dbReference type="Gene3D" id="1.10.150.240">
    <property type="entry name" value="Putative phosphatase, domain 2"/>
    <property type="match status" value="1"/>
</dbReference>
<dbReference type="AlphaFoldDB" id="A0A9W9KJ44"/>
<sequence length="250" mass="27798">MKSLEFIMAAQNKHVVFDVVGTCVSYDAFYEAIESRIGEKLRASSIGSRLFGYAWMEAGEREYTYLSLSGHYVKFFDVFRSIFYRTLWQAGIQNPRSFANDEDREFLLASYRTLKPRLGIAECFSRLRAAGFTVWALTAGDTPRVAGYLAEGGVDLPADNFVSCDTIGIGKPEPSAYQYILKKFDPEGLETWFAAAHMWDAAAARRCGFKGAWVSVWEKETCADIFGEMDVVANDLVSLADGIISASAAK</sequence>
<reference evidence="2" key="2">
    <citation type="journal article" date="2023" name="IMA Fungus">
        <title>Comparative genomic study of the Penicillium genus elucidates a diverse pangenome and 15 lateral gene transfer events.</title>
        <authorList>
            <person name="Petersen C."/>
            <person name="Sorensen T."/>
            <person name="Nielsen M.R."/>
            <person name="Sondergaard T.E."/>
            <person name="Sorensen J.L."/>
            <person name="Fitzpatrick D.A."/>
            <person name="Frisvad J.C."/>
            <person name="Nielsen K.L."/>
        </authorList>
    </citation>
    <scope>NUCLEOTIDE SEQUENCE</scope>
    <source>
        <strain evidence="2">IBT 30069</strain>
    </source>
</reference>
<evidence type="ECO:0000256" key="1">
    <source>
        <dbReference type="ARBA" id="ARBA00022801"/>
    </source>
</evidence>
<keyword evidence="3" id="KW-1185">Reference proteome</keyword>
<dbReference type="EMBL" id="JAPQKH010000003">
    <property type="protein sequence ID" value="KAJ5108315.1"/>
    <property type="molecule type" value="Genomic_DNA"/>
</dbReference>
<accession>A0A9W9KJ44</accession>
<keyword evidence="1" id="KW-0378">Hydrolase</keyword>